<feature type="chain" id="PRO_5034756904" evidence="6">
    <location>
        <begin position="28"/>
        <end position="121"/>
    </location>
</feature>
<dbReference type="PROSITE" id="PS50279">
    <property type="entry name" value="BPTI_KUNITZ_2"/>
    <property type="match status" value="1"/>
</dbReference>
<evidence type="ECO:0000256" key="1">
    <source>
        <dbReference type="ARBA" id="ARBA00004613"/>
    </source>
</evidence>
<accession>A0A8D8R3V9</accession>
<dbReference type="InterPro" id="IPR020901">
    <property type="entry name" value="Prtase_inh_Kunz-CS"/>
</dbReference>
<proteinExistence type="predicted"/>
<dbReference type="PRINTS" id="PR00759">
    <property type="entry name" value="BASICPTASE"/>
</dbReference>
<dbReference type="Gene3D" id="4.10.410.10">
    <property type="entry name" value="Pancreatic trypsin inhibitor Kunitz domain"/>
    <property type="match status" value="1"/>
</dbReference>
<keyword evidence="2" id="KW-0964">Secreted</keyword>
<protein>
    <submittedName>
        <fullName evidence="8">U-actitoxin-Avd3k</fullName>
    </submittedName>
</protein>
<feature type="signal peptide" evidence="6">
    <location>
        <begin position="1"/>
        <end position="27"/>
    </location>
</feature>
<evidence type="ECO:0000256" key="4">
    <source>
        <dbReference type="ARBA" id="ARBA00022900"/>
    </source>
</evidence>
<dbReference type="FunFam" id="4.10.410.10:FF:000004">
    <property type="entry name" value="Tissue factor pathway inhibitor"/>
    <property type="match status" value="1"/>
</dbReference>
<evidence type="ECO:0000313" key="8">
    <source>
        <dbReference type="EMBL" id="CAG6643885.1"/>
    </source>
</evidence>
<keyword evidence="3" id="KW-0646">Protease inhibitor</keyword>
<evidence type="ECO:0000259" key="7">
    <source>
        <dbReference type="PROSITE" id="PS50279"/>
    </source>
</evidence>
<dbReference type="PANTHER" id="PTHR10083:SF381">
    <property type="entry name" value="BPTI_KUNITZ INHIBITOR DOMAIN-CONTAINING PROTEIN"/>
    <property type="match status" value="1"/>
</dbReference>
<feature type="domain" description="BPTI/Kunitz inhibitor" evidence="7">
    <location>
        <begin position="38"/>
        <end position="88"/>
    </location>
</feature>
<comment type="subcellular location">
    <subcellularLocation>
        <location evidence="1">Secreted</location>
    </subcellularLocation>
</comment>
<dbReference type="SUPFAM" id="SSF57362">
    <property type="entry name" value="BPTI-like"/>
    <property type="match status" value="1"/>
</dbReference>
<dbReference type="CDD" id="cd00109">
    <property type="entry name" value="Kunitz-type"/>
    <property type="match status" value="1"/>
</dbReference>
<keyword evidence="6" id="KW-0732">Signal</keyword>
<dbReference type="GO" id="GO:0005615">
    <property type="term" value="C:extracellular space"/>
    <property type="evidence" value="ECO:0007669"/>
    <property type="project" value="TreeGrafter"/>
</dbReference>
<dbReference type="InterPro" id="IPR002223">
    <property type="entry name" value="Kunitz_BPTI"/>
</dbReference>
<dbReference type="Pfam" id="PF00014">
    <property type="entry name" value="Kunitz_BPTI"/>
    <property type="match status" value="1"/>
</dbReference>
<evidence type="ECO:0000256" key="5">
    <source>
        <dbReference type="ARBA" id="ARBA00023157"/>
    </source>
</evidence>
<name>A0A8D8R3V9_9HEMI</name>
<evidence type="ECO:0000256" key="3">
    <source>
        <dbReference type="ARBA" id="ARBA00022690"/>
    </source>
</evidence>
<dbReference type="SMART" id="SM00131">
    <property type="entry name" value="KU"/>
    <property type="match status" value="1"/>
</dbReference>
<dbReference type="PANTHER" id="PTHR10083">
    <property type="entry name" value="KUNITZ-TYPE PROTEASE INHIBITOR-RELATED"/>
    <property type="match status" value="1"/>
</dbReference>
<evidence type="ECO:0000256" key="2">
    <source>
        <dbReference type="ARBA" id="ARBA00022525"/>
    </source>
</evidence>
<dbReference type="GO" id="GO:0004867">
    <property type="term" value="F:serine-type endopeptidase inhibitor activity"/>
    <property type="evidence" value="ECO:0007669"/>
    <property type="project" value="UniProtKB-KW"/>
</dbReference>
<keyword evidence="4" id="KW-0722">Serine protease inhibitor</keyword>
<dbReference type="EMBL" id="HBUF01129592">
    <property type="protein sequence ID" value="CAG6643885.1"/>
    <property type="molecule type" value="Transcribed_RNA"/>
</dbReference>
<dbReference type="AlphaFoldDB" id="A0A8D8R3V9"/>
<evidence type="ECO:0000256" key="6">
    <source>
        <dbReference type="SAM" id="SignalP"/>
    </source>
</evidence>
<keyword evidence="5" id="KW-1015">Disulfide bond</keyword>
<reference evidence="8" key="1">
    <citation type="submission" date="2021-05" db="EMBL/GenBank/DDBJ databases">
        <authorList>
            <person name="Alioto T."/>
            <person name="Alioto T."/>
            <person name="Gomez Garrido J."/>
        </authorList>
    </citation>
    <scope>NUCLEOTIDE SEQUENCE</scope>
</reference>
<sequence length="121" mass="14122">MWISTKRISCGIFLLVCLFLMISFVRGDSKGSPGKAKCRLKRSTGKCRASITRYYFDTKTLRCESFIYGGCRGNANNFTSRKECERACAKYFNKRRPQEQQVEKEDDDDERDIWEEMMATL</sequence>
<dbReference type="InterPro" id="IPR050098">
    <property type="entry name" value="TFPI/VKTCI-like"/>
</dbReference>
<dbReference type="PROSITE" id="PS00280">
    <property type="entry name" value="BPTI_KUNITZ_1"/>
    <property type="match status" value="1"/>
</dbReference>
<dbReference type="InterPro" id="IPR036880">
    <property type="entry name" value="Kunitz_BPTI_sf"/>
</dbReference>
<organism evidence="8">
    <name type="scientific">Cacopsylla melanoneura</name>
    <dbReference type="NCBI Taxonomy" id="428564"/>
    <lineage>
        <taxon>Eukaryota</taxon>
        <taxon>Metazoa</taxon>
        <taxon>Ecdysozoa</taxon>
        <taxon>Arthropoda</taxon>
        <taxon>Hexapoda</taxon>
        <taxon>Insecta</taxon>
        <taxon>Pterygota</taxon>
        <taxon>Neoptera</taxon>
        <taxon>Paraneoptera</taxon>
        <taxon>Hemiptera</taxon>
        <taxon>Sternorrhyncha</taxon>
        <taxon>Psylloidea</taxon>
        <taxon>Psyllidae</taxon>
        <taxon>Psyllinae</taxon>
        <taxon>Cacopsylla</taxon>
    </lineage>
</organism>